<organism evidence="1 2">
    <name type="scientific">Saccharomyces kudriavzevii (strain ATCC MYA-4449 / AS 2.2408 / CBS 8840 / NBRC 1802 / NCYC 2889)</name>
    <name type="common">Yeast</name>
    <dbReference type="NCBI Taxonomy" id="226230"/>
    <lineage>
        <taxon>Eukaryota</taxon>
        <taxon>Fungi</taxon>
        <taxon>Dikarya</taxon>
        <taxon>Ascomycota</taxon>
        <taxon>Saccharomycotina</taxon>
        <taxon>Saccharomycetes</taxon>
        <taxon>Saccharomycetales</taxon>
        <taxon>Saccharomycetaceae</taxon>
        <taxon>Saccharomyces</taxon>
    </lineage>
</organism>
<dbReference type="Proteomes" id="UP001162087">
    <property type="component" value="Chromosome 7"/>
</dbReference>
<dbReference type="EMBL" id="OX365902">
    <property type="protein sequence ID" value="CAI4061280.1"/>
    <property type="molecule type" value="Genomic_DNA"/>
</dbReference>
<keyword evidence="2" id="KW-1185">Reference proteome</keyword>
<evidence type="ECO:0000313" key="1">
    <source>
        <dbReference type="EMBL" id="CAI4061280.1"/>
    </source>
</evidence>
<dbReference type="AlphaFoldDB" id="A0AA35NS18"/>
<name>A0AA35NS18_SACK1</name>
<proteinExistence type="predicted"/>
<dbReference type="RefSeq" id="XP_056087541.1">
    <property type="nucleotide sequence ID" value="XM_056227751.1"/>
</dbReference>
<reference evidence="1" key="1">
    <citation type="submission" date="2022-10" db="EMBL/GenBank/DDBJ databases">
        <authorList>
            <person name="Byrne P K."/>
        </authorList>
    </citation>
    <scope>NUCLEOTIDE SEQUENCE</scope>
    <source>
        <strain evidence="1">IFO1802</strain>
    </source>
</reference>
<accession>A0AA35NS18</accession>
<evidence type="ECO:0000313" key="2">
    <source>
        <dbReference type="Proteomes" id="UP001162087"/>
    </source>
</evidence>
<gene>
    <name evidence="1" type="primary">SKDI07G0070</name>
    <name evidence="1" type="ORF">SKDI_07G0070</name>
</gene>
<dbReference type="GeneID" id="80923841"/>
<protein>
    <submittedName>
        <fullName evidence="1">Uncharacterized protein</fullName>
    </submittedName>
</protein>
<sequence>MTREEYMYLYDTFQRFTRFDSLPIEATQDLVNSSHGYSNNFVEKSGKIADRNSGSVRSGDSIIAHILNGGYHQYCNVQKRANHD</sequence>